<feature type="compositionally biased region" description="Low complexity" evidence="1">
    <location>
        <begin position="284"/>
        <end position="298"/>
    </location>
</feature>
<evidence type="ECO:0000256" key="1">
    <source>
        <dbReference type="SAM" id="MobiDB-lite"/>
    </source>
</evidence>
<name>A0A7R9AFQ0_9CRUS</name>
<evidence type="ECO:0000313" key="3">
    <source>
        <dbReference type="Proteomes" id="UP000677054"/>
    </source>
</evidence>
<feature type="region of interest" description="Disordered" evidence="1">
    <location>
        <begin position="269"/>
        <end position="300"/>
    </location>
</feature>
<sequence>MISVAVINPMAPKRRGKAKAGQAASVGSSKYRGGTGKKTSKEAKFTIVNGVKWNEKEKYQLLVTMRKHGVTNMDALVKAVPTKTKAKIQDFIASSMRYARMKKEVEAKGYQKMPAVEQWLRIIEGQCQTLTNYNFSRLIGDVMDLVSSKLQLPSVQEAGGIDFPLLYKYMGFAFRGEPLPDLPPPTALFLLQCLDILGSTMLKLDSENAEKFLFSFRSNVESAKRYGQDRRDADEGKEPITVLPDFDLSSEASTSSANGSTVGMDAFGDEAPTGTRNAVPTTLRARASSRAASTGRSSLPTSALSRDNLLLMGLTPRELRRKLLEDVLSYPGMNPLNIPIEVYEGAERELPSIKEVKGAKNAYRSVRSATCVKESAAPDVPMDAEDEASRRLEPDENAVDREMGTPDERCGEI</sequence>
<dbReference type="GO" id="GO:0016604">
    <property type="term" value="C:nuclear body"/>
    <property type="evidence" value="ECO:0007669"/>
    <property type="project" value="TreeGrafter"/>
</dbReference>
<gene>
    <name evidence="2" type="ORF">DSTB1V02_LOCUS12989</name>
</gene>
<proteinExistence type="predicted"/>
<dbReference type="EMBL" id="LR905030">
    <property type="protein sequence ID" value="CAD7253239.1"/>
    <property type="molecule type" value="Genomic_DNA"/>
</dbReference>
<dbReference type="PANTHER" id="PTHR15132:SF1">
    <property type="entry name" value="SNRNA-ACTIVATING PROTEIN COMPLEX SUBUNIT 2"/>
    <property type="match status" value="1"/>
</dbReference>
<dbReference type="GO" id="GO:0009301">
    <property type="term" value="P:snRNA transcription"/>
    <property type="evidence" value="ECO:0007669"/>
    <property type="project" value="InterPro"/>
</dbReference>
<reference evidence="2" key="1">
    <citation type="submission" date="2020-11" db="EMBL/GenBank/DDBJ databases">
        <authorList>
            <person name="Tran Van P."/>
        </authorList>
    </citation>
    <scope>NUCLEOTIDE SEQUENCE</scope>
</reference>
<organism evidence="2">
    <name type="scientific">Darwinula stevensoni</name>
    <dbReference type="NCBI Taxonomy" id="69355"/>
    <lineage>
        <taxon>Eukaryota</taxon>
        <taxon>Metazoa</taxon>
        <taxon>Ecdysozoa</taxon>
        <taxon>Arthropoda</taxon>
        <taxon>Crustacea</taxon>
        <taxon>Oligostraca</taxon>
        <taxon>Ostracoda</taxon>
        <taxon>Podocopa</taxon>
        <taxon>Podocopida</taxon>
        <taxon>Darwinulocopina</taxon>
        <taxon>Darwinuloidea</taxon>
        <taxon>Darwinulidae</taxon>
        <taxon>Darwinula</taxon>
    </lineage>
</organism>
<keyword evidence="3" id="KW-1185">Reference proteome</keyword>
<accession>A0A7R9AFQ0</accession>
<dbReference type="PANTHER" id="PTHR15132">
    <property type="entry name" value="SNRNA-ACTIVATING PROTEIN COMPLEX SUBUNIT 2"/>
    <property type="match status" value="1"/>
</dbReference>
<dbReference type="GO" id="GO:0016251">
    <property type="term" value="F:RNA polymerase II general transcription initiation factor activity"/>
    <property type="evidence" value="ECO:0007669"/>
    <property type="project" value="InterPro"/>
</dbReference>
<dbReference type="InterPro" id="IPR021281">
    <property type="entry name" value="SNAPC2"/>
</dbReference>
<feature type="region of interest" description="Disordered" evidence="1">
    <location>
        <begin position="373"/>
        <end position="413"/>
    </location>
</feature>
<dbReference type="OrthoDB" id="10250004at2759"/>
<dbReference type="EMBL" id="CAJPEV010005513">
    <property type="protein sequence ID" value="CAG0903235.1"/>
    <property type="molecule type" value="Genomic_DNA"/>
</dbReference>
<protein>
    <submittedName>
        <fullName evidence="2">Uncharacterized protein</fullName>
    </submittedName>
</protein>
<evidence type="ECO:0000313" key="2">
    <source>
        <dbReference type="EMBL" id="CAD7253239.1"/>
    </source>
</evidence>
<dbReference type="AlphaFoldDB" id="A0A7R9AFQ0"/>
<dbReference type="Proteomes" id="UP000677054">
    <property type="component" value="Unassembled WGS sequence"/>
</dbReference>
<feature type="region of interest" description="Disordered" evidence="1">
    <location>
        <begin position="13"/>
        <end position="37"/>
    </location>
</feature>
<feature type="compositionally biased region" description="Basic and acidic residues" evidence="1">
    <location>
        <begin position="387"/>
        <end position="413"/>
    </location>
</feature>